<evidence type="ECO:0000313" key="2">
    <source>
        <dbReference type="Proteomes" id="UP000093053"/>
    </source>
</evidence>
<organism evidence="1 2">
    <name type="scientific">Lentzea guizhouensis</name>
    <dbReference type="NCBI Taxonomy" id="1586287"/>
    <lineage>
        <taxon>Bacteria</taxon>
        <taxon>Bacillati</taxon>
        <taxon>Actinomycetota</taxon>
        <taxon>Actinomycetes</taxon>
        <taxon>Pseudonocardiales</taxon>
        <taxon>Pseudonocardiaceae</taxon>
        <taxon>Lentzea</taxon>
    </lineage>
</organism>
<name>A0A1B2HPN7_9PSEU</name>
<dbReference type="AlphaFoldDB" id="A0A1B2HPN7"/>
<evidence type="ECO:0000313" key="1">
    <source>
        <dbReference type="EMBL" id="ANZ39697.1"/>
    </source>
</evidence>
<accession>A0A1B2HPN7</accession>
<proteinExistence type="predicted"/>
<dbReference type="KEGG" id="led:BBK82_30285"/>
<dbReference type="Proteomes" id="UP000093053">
    <property type="component" value="Chromosome"/>
</dbReference>
<reference evidence="1 2" key="1">
    <citation type="submission" date="2016-07" db="EMBL/GenBank/DDBJ databases">
        <title>Complete genome sequence of the Lentzea guizhouensis DHS C013.</title>
        <authorList>
            <person name="Cao C."/>
        </authorList>
    </citation>
    <scope>NUCLEOTIDE SEQUENCE [LARGE SCALE GENOMIC DNA]</scope>
    <source>
        <strain evidence="1 2">DHS C013</strain>
    </source>
</reference>
<gene>
    <name evidence="1" type="ORF">BBK82_30285</name>
</gene>
<keyword evidence="2" id="KW-1185">Reference proteome</keyword>
<protein>
    <submittedName>
        <fullName evidence="1">Uncharacterized protein</fullName>
    </submittedName>
</protein>
<dbReference type="EMBL" id="CP016793">
    <property type="protein sequence ID" value="ANZ39697.1"/>
    <property type="molecule type" value="Genomic_DNA"/>
</dbReference>
<sequence length="78" mass="8150">MLKTGLTADGESAVVIAPLSSTKPSGTTPNVDAKTMWAHYRVLVGQAKTVKVAEIGTTWYGPNALDPSVLDAALKQLP</sequence>